<feature type="region of interest" description="Disordered" evidence="1">
    <location>
        <begin position="85"/>
        <end position="107"/>
    </location>
</feature>
<evidence type="ECO:0008006" key="4">
    <source>
        <dbReference type="Google" id="ProtNLM"/>
    </source>
</evidence>
<accession>A0AA91FG46</accession>
<sequence>MRLVNREKASFQLLAVVWRFVDWRTGTFWASNSVLAEHAGGCSEKTITRNIEHLRRLGLVIVDLGFAKRKDGKSYRTRTVRLALPDDPNALGEMPEDEETSGPRVSR</sequence>
<protein>
    <recommendedName>
        <fullName evidence="4">Helix-turn-helix domain-containing protein</fullName>
    </recommendedName>
</protein>
<evidence type="ECO:0000256" key="1">
    <source>
        <dbReference type="SAM" id="MobiDB-lite"/>
    </source>
</evidence>
<dbReference type="Pfam" id="PF13730">
    <property type="entry name" value="HTH_36"/>
    <property type="match status" value="1"/>
</dbReference>
<organism evidence="2 3">
    <name type="scientific">Rhizobium loti</name>
    <name type="common">Mesorhizobium loti</name>
    <dbReference type="NCBI Taxonomy" id="381"/>
    <lineage>
        <taxon>Bacteria</taxon>
        <taxon>Pseudomonadati</taxon>
        <taxon>Pseudomonadota</taxon>
        <taxon>Alphaproteobacteria</taxon>
        <taxon>Hyphomicrobiales</taxon>
        <taxon>Phyllobacteriaceae</taxon>
        <taxon>Mesorhizobium</taxon>
    </lineage>
</organism>
<proteinExistence type="predicted"/>
<name>A0AA91FG46_RHILI</name>
<dbReference type="EMBL" id="LYTK01000001">
    <property type="protein sequence ID" value="OBQ72253.1"/>
    <property type="molecule type" value="Genomic_DNA"/>
</dbReference>
<dbReference type="Proteomes" id="UP000093737">
    <property type="component" value="Unassembled WGS sequence"/>
</dbReference>
<reference evidence="2 3" key="1">
    <citation type="submission" date="2016-05" db="EMBL/GenBank/DDBJ databases">
        <authorList>
            <person name="Ramsay J.P."/>
        </authorList>
    </citation>
    <scope>NUCLEOTIDE SEQUENCE [LARGE SCALE GENOMIC DNA]</scope>
    <source>
        <strain evidence="2 3">NZP2042</strain>
    </source>
</reference>
<evidence type="ECO:0000313" key="2">
    <source>
        <dbReference type="EMBL" id="OBQ72253.1"/>
    </source>
</evidence>
<comment type="caution">
    <text evidence="2">The sequence shown here is derived from an EMBL/GenBank/DDBJ whole genome shotgun (WGS) entry which is preliminary data.</text>
</comment>
<gene>
    <name evidence="2" type="ORF">A8145_05380</name>
</gene>
<evidence type="ECO:0000313" key="3">
    <source>
        <dbReference type="Proteomes" id="UP000093737"/>
    </source>
</evidence>
<dbReference type="AlphaFoldDB" id="A0AA91FG46"/>